<evidence type="ECO:0000313" key="2">
    <source>
        <dbReference type="Proteomes" id="UP000814033"/>
    </source>
</evidence>
<dbReference type="Proteomes" id="UP000814033">
    <property type="component" value="Unassembled WGS sequence"/>
</dbReference>
<name>A0ACB8R309_9AGAM</name>
<sequence length="141" mass="16751">PTPNDEDWVREAYTYLDKIITEPEWEAVLQCWLTLERQLGSIDARSHWLNSDKKVRPLAVASWFKEGRHYDKWPTIKKASAFGRTWRQWWIKMNPAWRVGKQDWPLCRDVVAEETWPELRKGGRNGFVIVLLTLVWWTAAA</sequence>
<accession>A0ACB8R309</accession>
<organism evidence="1 2">
    <name type="scientific">Auriscalpium vulgare</name>
    <dbReference type="NCBI Taxonomy" id="40419"/>
    <lineage>
        <taxon>Eukaryota</taxon>
        <taxon>Fungi</taxon>
        <taxon>Dikarya</taxon>
        <taxon>Basidiomycota</taxon>
        <taxon>Agaricomycotina</taxon>
        <taxon>Agaricomycetes</taxon>
        <taxon>Russulales</taxon>
        <taxon>Auriscalpiaceae</taxon>
        <taxon>Auriscalpium</taxon>
    </lineage>
</organism>
<feature type="non-terminal residue" evidence="1">
    <location>
        <position position="141"/>
    </location>
</feature>
<reference evidence="1" key="2">
    <citation type="journal article" date="2022" name="New Phytol.">
        <title>Evolutionary transition to the ectomycorrhizal habit in the genomes of a hyperdiverse lineage of mushroom-forming fungi.</title>
        <authorList>
            <person name="Looney B."/>
            <person name="Miyauchi S."/>
            <person name="Morin E."/>
            <person name="Drula E."/>
            <person name="Courty P.E."/>
            <person name="Kohler A."/>
            <person name="Kuo A."/>
            <person name="LaButti K."/>
            <person name="Pangilinan J."/>
            <person name="Lipzen A."/>
            <person name="Riley R."/>
            <person name="Andreopoulos W."/>
            <person name="He G."/>
            <person name="Johnson J."/>
            <person name="Nolan M."/>
            <person name="Tritt A."/>
            <person name="Barry K.W."/>
            <person name="Grigoriev I.V."/>
            <person name="Nagy L.G."/>
            <person name="Hibbett D."/>
            <person name="Henrissat B."/>
            <person name="Matheny P.B."/>
            <person name="Labbe J."/>
            <person name="Martin F.M."/>
        </authorList>
    </citation>
    <scope>NUCLEOTIDE SEQUENCE</scope>
    <source>
        <strain evidence="1">FP105234-sp</strain>
    </source>
</reference>
<dbReference type="EMBL" id="MU276545">
    <property type="protein sequence ID" value="KAI0038272.1"/>
    <property type="molecule type" value="Genomic_DNA"/>
</dbReference>
<reference evidence="1" key="1">
    <citation type="submission" date="2021-02" db="EMBL/GenBank/DDBJ databases">
        <authorList>
            <consortium name="DOE Joint Genome Institute"/>
            <person name="Ahrendt S."/>
            <person name="Looney B.P."/>
            <person name="Miyauchi S."/>
            <person name="Morin E."/>
            <person name="Drula E."/>
            <person name="Courty P.E."/>
            <person name="Chicoki N."/>
            <person name="Fauchery L."/>
            <person name="Kohler A."/>
            <person name="Kuo A."/>
            <person name="Labutti K."/>
            <person name="Pangilinan J."/>
            <person name="Lipzen A."/>
            <person name="Riley R."/>
            <person name="Andreopoulos W."/>
            <person name="He G."/>
            <person name="Johnson J."/>
            <person name="Barry K.W."/>
            <person name="Grigoriev I.V."/>
            <person name="Nagy L."/>
            <person name="Hibbett D."/>
            <person name="Henrissat B."/>
            <person name="Matheny P.B."/>
            <person name="Labbe J."/>
            <person name="Martin F."/>
        </authorList>
    </citation>
    <scope>NUCLEOTIDE SEQUENCE</scope>
    <source>
        <strain evidence="1">FP105234-sp</strain>
    </source>
</reference>
<comment type="caution">
    <text evidence="1">The sequence shown here is derived from an EMBL/GenBank/DDBJ whole genome shotgun (WGS) entry which is preliminary data.</text>
</comment>
<keyword evidence="2" id="KW-1185">Reference proteome</keyword>
<proteinExistence type="predicted"/>
<gene>
    <name evidence="1" type="ORF">FA95DRAFT_1457067</name>
</gene>
<protein>
    <submittedName>
        <fullName evidence="1">Uncharacterized protein</fullName>
    </submittedName>
</protein>
<evidence type="ECO:0000313" key="1">
    <source>
        <dbReference type="EMBL" id="KAI0038272.1"/>
    </source>
</evidence>
<feature type="non-terminal residue" evidence="1">
    <location>
        <position position="1"/>
    </location>
</feature>